<keyword evidence="11" id="KW-0067">ATP-binding</keyword>
<comment type="subcellular location">
    <subcellularLocation>
        <location evidence="1">Membrane</location>
        <topology evidence="1">Multi-pass membrane protein</topology>
    </subcellularLocation>
</comment>
<keyword evidence="12" id="KW-1185">Reference proteome</keyword>
<keyword evidence="6 8" id="KW-0472">Membrane</keyword>
<dbReference type="PANTHER" id="PTHR19229:SF36">
    <property type="entry name" value="ATP-BINDING CASSETTE SUB-FAMILY A MEMBER 2"/>
    <property type="match status" value="1"/>
</dbReference>
<dbReference type="AlphaFoldDB" id="A0AAV4SVE4"/>
<dbReference type="GO" id="GO:0140359">
    <property type="term" value="F:ABC-type transporter activity"/>
    <property type="evidence" value="ECO:0007669"/>
    <property type="project" value="InterPro"/>
</dbReference>
<keyword evidence="4" id="KW-0677">Repeat</keyword>
<feature type="transmembrane region" description="Helical" evidence="8">
    <location>
        <begin position="278"/>
        <end position="299"/>
    </location>
</feature>
<reference evidence="11 12" key="1">
    <citation type="submission" date="2021-06" db="EMBL/GenBank/DDBJ databases">
        <title>Caerostris darwini draft genome.</title>
        <authorList>
            <person name="Kono N."/>
            <person name="Arakawa K."/>
        </authorList>
    </citation>
    <scope>NUCLEOTIDE SEQUENCE [LARGE SCALE GENOMIC DNA]</scope>
</reference>
<feature type="region of interest" description="Disordered" evidence="7">
    <location>
        <begin position="1"/>
        <end position="24"/>
    </location>
</feature>
<sequence>MDKSPPNQVQPQLSGPSTSSSTPQENLTAQILQSLVKEISALRHELEYFICSSEMFNKKKLLSIERKLSPLLCAKTKLGNSIRKLLSSYLNTSVEIRQFEGKKSLKENFLSQSHKNATHCDAGVEFLTLLNSYKILAPEGDYSSDNCPFSTTGFISNIQQSVDVATLQLSTGDSNLDIPPTTITADFGDEARDNAMRIVKWMSLMLFIPIILAVIQSVTLENKSKIKEGMPVMGVKPTAYWSAFLIFEVVIIFISIIFPTLFLSIYLQFSPSVNKGAILYFFLSFGFGCSIVICTLFITRLLEQLLVVSMSIFSMFLSTFAFDNLSQQNPEDIKYQEYLLLLNPPIAYERGLHWIFLDGIDLTWKKSYESTDDNQKHEIEANTSKNEPCIKLKNIIKIYSSVRHPVLYEVSLTIYTGEVTCLLGANGAGKTTLMKIISNAVSQDTGSIFMKPSLKMGVCPQENILHKNFDVTDHLLLYGRLKGLPEQQLNQKVGEKIRFCKISVSS</sequence>
<dbReference type="InterPro" id="IPR026082">
    <property type="entry name" value="ABCA"/>
</dbReference>
<evidence type="ECO:0000256" key="6">
    <source>
        <dbReference type="ARBA" id="ARBA00023136"/>
    </source>
</evidence>
<evidence type="ECO:0000259" key="10">
    <source>
        <dbReference type="Pfam" id="PF12698"/>
    </source>
</evidence>
<evidence type="ECO:0000256" key="3">
    <source>
        <dbReference type="ARBA" id="ARBA00022692"/>
    </source>
</evidence>
<feature type="transmembrane region" description="Helical" evidence="8">
    <location>
        <begin position="201"/>
        <end position="219"/>
    </location>
</feature>
<name>A0AAV4SVE4_9ARAC</name>
<keyword evidence="3 8" id="KW-0812">Transmembrane</keyword>
<evidence type="ECO:0000256" key="4">
    <source>
        <dbReference type="ARBA" id="ARBA00022737"/>
    </source>
</evidence>
<dbReference type="GO" id="GO:0005319">
    <property type="term" value="F:lipid transporter activity"/>
    <property type="evidence" value="ECO:0007669"/>
    <property type="project" value="TreeGrafter"/>
</dbReference>
<dbReference type="PANTHER" id="PTHR19229">
    <property type="entry name" value="ATP-BINDING CASSETTE TRANSPORTER SUBFAMILY A ABCA"/>
    <property type="match status" value="1"/>
</dbReference>
<dbReference type="GO" id="GO:0005524">
    <property type="term" value="F:ATP binding"/>
    <property type="evidence" value="ECO:0007669"/>
    <property type="project" value="UniProtKB-KW"/>
</dbReference>
<dbReference type="GO" id="GO:0016887">
    <property type="term" value="F:ATP hydrolysis activity"/>
    <property type="evidence" value="ECO:0007669"/>
    <property type="project" value="InterPro"/>
</dbReference>
<gene>
    <name evidence="11" type="primary">ABCA1_0</name>
    <name evidence="11" type="ORF">CDAR_261351</name>
</gene>
<evidence type="ECO:0000313" key="12">
    <source>
        <dbReference type="Proteomes" id="UP001054837"/>
    </source>
</evidence>
<evidence type="ECO:0000256" key="7">
    <source>
        <dbReference type="SAM" id="MobiDB-lite"/>
    </source>
</evidence>
<feature type="transmembrane region" description="Helical" evidence="8">
    <location>
        <begin position="305"/>
        <end position="325"/>
    </location>
</feature>
<keyword evidence="5 8" id="KW-1133">Transmembrane helix</keyword>
<dbReference type="Proteomes" id="UP001054837">
    <property type="component" value="Unassembled WGS sequence"/>
</dbReference>
<organism evidence="11 12">
    <name type="scientific">Caerostris darwini</name>
    <dbReference type="NCBI Taxonomy" id="1538125"/>
    <lineage>
        <taxon>Eukaryota</taxon>
        <taxon>Metazoa</taxon>
        <taxon>Ecdysozoa</taxon>
        <taxon>Arthropoda</taxon>
        <taxon>Chelicerata</taxon>
        <taxon>Arachnida</taxon>
        <taxon>Araneae</taxon>
        <taxon>Araneomorphae</taxon>
        <taxon>Entelegynae</taxon>
        <taxon>Araneoidea</taxon>
        <taxon>Araneidae</taxon>
        <taxon>Caerostris</taxon>
    </lineage>
</organism>
<evidence type="ECO:0000259" key="9">
    <source>
        <dbReference type="Pfam" id="PF00005"/>
    </source>
</evidence>
<evidence type="ECO:0000256" key="1">
    <source>
        <dbReference type="ARBA" id="ARBA00004141"/>
    </source>
</evidence>
<keyword evidence="11" id="KW-0547">Nucleotide-binding</keyword>
<dbReference type="Pfam" id="PF00005">
    <property type="entry name" value="ABC_tran"/>
    <property type="match status" value="1"/>
</dbReference>
<evidence type="ECO:0000256" key="5">
    <source>
        <dbReference type="ARBA" id="ARBA00022989"/>
    </source>
</evidence>
<comment type="caution">
    <text evidence="11">The sequence shown here is derived from an EMBL/GenBank/DDBJ whole genome shotgun (WGS) entry which is preliminary data.</text>
</comment>
<dbReference type="InterPro" id="IPR027417">
    <property type="entry name" value="P-loop_NTPase"/>
</dbReference>
<dbReference type="EMBL" id="BPLQ01008434">
    <property type="protein sequence ID" value="GIY37274.1"/>
    <property type="molecule type" value="Genomic_DNA"/>
</dbReference>
<evidence type="ECO:0000256" key="8">
    <source>
        <dbReference type="SAM" id="Phobius"/>
    </source>
</evidence>
<evidence type="ECO:0000256" key="2">
    <source>
        <dbReference type="ARBA" id="ARBA00022448"/>
    </source>
</evidence>
<dbReference type="InterPro" id="IPR013525">
    <property type="entry name" value="ABC2_TM"/>
</dbReference>
<protein>
    <submittedName>
        <fullName evidence="11">ATP-binding cassette sub-family A member 1</fullName>
    </submittedName>
</protein>
<feature type="domain" description="ABC transporter" evidence="9">
    <location>
        <begin position="409"/>
        <end position="473"/>
    </location>
</feature>
<keyword evidence="2" id="KW-0813">Transport</keyword>
<feature type="domain" description="ABC-2 type transporter transmembrane" evidence="10">
    <location>
        <begin position="166"/>
        <end position="348"/>
    </location>
</feature>
<dbReference type="Pfam" id="PF12698">
    <property type="entry name" value="ABC2_membrane_3"/>
    <property type="match status" value="1"/>
</dbReference>
<feature type="transmembrane region" description="Helical" evidence="8">
    <location>
        <begin position="239"/>
        <end position="266"/>
    </location>
</feature>
<dbReference type="Gene3D" id="3.40.50.300">
    <property type="entry name" value="P-loop containing nucleotide triphosphate hydrolases"/>
    <property type="match status" value="1"/>
</dbReference>
<proteinExistence type="predicted"/>
<dbReference type="GO" id="GO:0016020">
    <property type="term" value="C:membrane"/>
    <property type="evidence" value="ECO:0007669"/>
    <property type="project" value="UniProtKB-SubCell"/>
</dbReference>
<accession>A0AAV4SVE4</accession>
<evidence type="ECO:0000313" key="11">
    <source>
        <dbReference type="EMBL" id="GIY37274.1"/>
    </source>
</evidence>
<dbReference type="InterPro" id="IPR003439">
    <property type="entry name" value="ABC_transporter-like_ATP-bd"/>
</dbReference>
<dbReference type="SUPFAM" id="SSF52540">
    <property type="entry name" value="P-loop containing nucleoside triphosphate hydrolases"/>
    <property type="match status" value="1"/>
</dbReference>